<dbReference type="Pfam" id="PF00684">
    <property type="entry name" value="DnaJ_CXXCXGXG"/>
    <property type="match status" value="1"/>
</dbReference>
<accession>A0A1G4IEB6</accession>
<evidence type="ECO:0000313" key="8">
    <source>
        <dbReference type="Proteomes" id="UP000195570"/>
    </source>
</evidence>
<evidence type="ECO:0000256" key="4">
    <source>
        <dbReference type="ARBA" id="ARBA00022833"/>
    </source>
</evidence>
<keyword evidence="1 5" id="KW-0479">Metal-binding</keyword>
<keyword evidence="3 5" id="KW-0863">Zinc-finger</keyword>
<dbReference type="GO" id="GO:0008270">
    <property type="term" value="F:zinc ion binding"/>
    <property type="evidence" value="ECO:0007669"/>
    <property type="project" value="UniProtKB-KW"/>
</dbReference>
<evidence type="ECO:0000313" key="7">
    <source>
        <dbReference type="EMBL" id="SCU70689.1"/>
    </source>
</evidence>
<evidence type="ECO:0000256" key="1">
    <source>
        <dbReference type="ARBA" id="ARBA00022723"/>
    </source>
</evidence>
<keyword evidence="7" id="KW-0346">Stress response</keyword>
<protein>
    <submittedName>
        <fullName evidence="7">Heat shock protein DNAJ, putative</fullName>
    </submittedName>
</protein>
<dbReference type="InterPro" id="IPR002939">
    <property type="entry name" value="DnaJ_C"/>
</dbReference>
<keyword evidence="2" id="KW-0677">Repeat</keyword>
<sequence>MFAFSDHMDDVFNAFFSGGDMFSGGGGRGRRRQPKDTVHGLPVTLKDLYNGRSIEIPHTRTTPCVGCDGRGAKSRKNVTCTACRGAGRRMLARQMGMMIQQVTVPCDACGGEGRRMDPRDICPVCDGRRVNQVESSLTVVVEPGMEHREQIVFHGEGSYQPAADAAGDIVIVLEQMKDDRFEREGDDLLYTHTISLAESLCGFQLVLTHLDGRQLVVRRERGEITRPGERKVALGEGMPIRGRKGKFGDLVIKFAVSFPERIEEAQVEILRQALPAPRSVDLSHCDMAQECYVSRKELDHLRQELENDVEEQETTSVGCTAQ</sequence>
<dbReference type="Pfam" id="PF01556">
    <property type="entry name" value="DnaJ_C"/>
    <property type="match status" value="1"/>
</dbReference>
<dbReference type="GO" id="GO:0051082">
    <property type="term" value="F:unfolded protein binding"/>
    <property type="evidence" value="ECO:0007669"/>
    <property type="project" value="InterPro"/>
</dbReference>
<dbReference type="InterPro" id="IPR008971">
    <property type="entry name" value="HSP40/DnaJ_pept-bd"/>
</dbReference>
<dbReference type="EMBL" id="CZPT02001511">
    <property type="protein sequence ID" value="SCU70689.1"/>
    <property type="molecule type" value="Genomic_DNA"/>
</dbReference>
<evidence type="ECO:0000256" key="2">
    <source>
        <dbReference type="ARBA" id="ARBA00022737"/>
    </source>
</evidence>
<name>A0A1G4IEB6_TRYEQ</name>
<keyword evidence="4 5" id="KW-0862">Zinc</keyword>
<proteinExistence type="predicted"/>
<evidence type="ECO:0000256" key="5">
    <source>
        <dbReference type="PROSITE-ProRule" id="PRU00546"/>
    </source>
</evidence>
<dbReference type="GO" id="GO:0006457">
    <property type="term" value="P:protein folding"/>
    <property type="evidence" value="ECO:0007669"/>
    <property type="project" value="InterPro"/>
</dbReference>
<feature type="zinc finger region" description="CR-type" evidence="5">
    <location>
        <begin position="51"/>
        <end position="134"/>
    </location>
</feature>
<dbReference type="PANTHER" id="PTHR43888">
    <property type="entry name" value="DNAJ-LIKE-2, ISOFORM A-RELATED"/>
    <property type="match status" value="1"/>
</dbReference>
<dbReference type="Gene3D" id="2.10.230.10">
    <property type="entry name" value="Heat shock protein DnaJ, cysteine-rich domain"/>
    <property type="match status" value="1"/>
</dbReference>
<dbReference type="CDD" id="cd10719">
    <property type="entry name" value="DnaJ_zf"/>
    <property type="match status" value="1"/>
</dbReference>
<dbReference type="CDD" id="cd10747">
    <property type="entry name" value="DnaJ_C"/>
    <property type="match status" value="1"/>
</dbReference>
<dbReference type="SUPFAM" id="SSF49493">
    <property type="entry name" value="HSP40/DnaJ peptide-binding domain"/>
    <property type="match status" value="2"/>
</dbReference>
<dbReference type="AlphaFoldDB" id="A0A1G4IEB6"/>
<dbReference type="PROSITE" id="PS51188">
    <property type="entry name" value="ZF_CR"/>
    <property type="match status" value="1"/>
</dbReference>
<dbReference type="SUPFAM" id="SSF57938">
    <property type="entry name" value="DnaJ/Hsp40 cysteine-rich domain"/>
    <property type="match status" value="1"/>
</dbReference>
<dbReference type="InterPro" id="IPR001305">
    <property type="entry name" value="HSP_DnaJ_Cys-rich_dom"/>
</dbReference>
<dbReference type="Proteomes" id="UP000195570">
    <property type="component" value="Unassembled WGS sequence"/>
</dbReference>
<dbReference type="Gene3D" id="2.60.260.20">
    <property type="entry name" value="Urease metallochaperone UreE, N-terminal domain"/>
    <property type="match status" value="2"/>
</dbReference>
<dbReference type="GeneID" id="92376203"/>
<dbReference type="FunFam" id="2.10.230.10:FF:000010">
    <property type="entry name" value="Heat shock protein DnaJ, putative"/>
    <property type="match status" value="1"/>
</dbReference>
<evidence type="ECO:0000259" key="6">
    <source>
        <dbReference type="PROSITE" id="PS51188"/>
    </source>
</evidence>
<comment type="caution">
    <text evidence="7">The sequence shown here is derived from an EMBL/GenBank/DDBJ whole genome shotgun (WGS) entry which is preliminary data.</text>
</comment>
<reference evidence="7" key="1">
    <citation type="submission" date="2016-09" db="EMBL/GenBank/DDBJ databases">
        <authorList>
            <person name="Hebert L."/>
            <person name="Moumen B."/>
        </authorList>
    </citation>
    <scope>NUCLEOTIDE SEQUENCE [LARGE SCALE GENOMIC DNA]</scope>
    <source>
        <strain evidence="7">OVI</strain>
    </source>
</reference>
<dbReference type="RefSeq" id="XP_067081461.1">
    <property type="nucleotide sequence ID" value="XM_067225360.1"/>
</dbReference>
<dbReference type="FunFam" id="2.60.260.20:FF:000003">
    <property type="entry name" value="DnaJ subfamily A member 2"/>
    <property type="match status" value="1"/>
</dbReference>
<organism evidence="7 8">
    <name type="scientific">Trypanosoma equiperdum</name>
    <dbReference type="NCBI Taxonomy" id="5694"/>
    <lineage>
        <taxon>Eukaryota</taxon>
        <taxon>Discoba</taxon>
        <taxon>Euglenozoa</taxon>
        <taxon>Kinetoplastea</taxon>
        <taxon>Metakinetoplastina</taxon>
        <taxon>Trypanosomatida</taxon>
        <taxon>Trypanosomatidae</taxon>
        <taxon>Trypanosoma</taxon>
    </lineage>
</organism>
<dbReference type="InterPro" id="IPR044713">
    <property type="entry name" value="DNJA1/2-like"/>
</dbReference>
<gene>
    <name evidence="7" type="ORF">TEOVI_000226300</name>
</gene>
<dbReference type="InterPro" id="IPR036410">
    <property type="entry name" value="HSP_DnaJ_Cys-rich_dom_sf"/>
</dbReference>
<evidence type="ECO:0000256" key="3">
    <source>
        <dbReference type="ARBA" id="ARBA00022771"/>
    </source>
</evidence>
<keyword evidence="8" id="KW-1185">Reference proteome</keyword>
<feature type="domain" description="CR-type" evidence="6">
    <location>
        <begin position="51"/>
        <end position="134"/>
    </location>
</feature>
<dbReference type="GO" id="GO:0030544">
    <property type="term" value="F:Hsp70 protein binding"/>
    <property type="evidence" value="ECO:0007669"/>
    <property type="project" value="InterPro"/>
</dbReference>
<dbReference type="VEuPathDB" id="TriTrypDB:TEOVI_000226300"/>